<dbReference type="RefSeq" id="WP_283433829.1">
    <property type="nucleotide sequence ID" value="NZ_FXUG01000010.1"/>
</dbReference>
<comment type="caution">
    <text evidence="3">The sequence shown here is derived from an EMBL/GenBank/DDBJ whole genome shotgun (WGS) entry which is preliminary data.</text>
</comment>
<reference evidence="3 4" key="1">
    <citation type="submission" date="2017-05" db="EMBL/GenBank/DDBJ databases">
        <authorList>
            <person name="Varghese N."/>
            <person name="Submissions S."/>
        </authorList>
    </citation>
    <scope>NUCLEOTIDE SEQUENCE [LARGE SCALE GENOMIC DNA]</scope>
    <source>
        <strain evidence="3 4">DSM 25457</strain>
    </source>
</reference>
<dbReference type="InterPro" id="IPR023155">
    <property type="entry name" value="Cyt_c-552/4"/>
</dbReference>
<evidence type="ECO:0000313" key="4">
    <source>
        <dbReference type="Proteomes" id="UP001158067"/>
    </source>
</evidence>
<dbReference type="SUPFAM" id="SSF48695">
    <property type="entry name" value="Multiheme cytochromes"/>
    <property type="match status" value="1"/>
</dbReference>
<keyword evidence="1" id="KW-0812">Transmembrane</keyword>
<sequence>MVDSVKPKPAIRPVTPRLQRVLFVVLTLFGALFANGLYLTSITWLQHFSGNVYETHFYQLMFLLHLGLGLLLIVPTVGFGVLHMLRSRHRRNRRAIKIGYALLTVSVVILVTGLLLMRIGSLAIVDPTSRNVVYWLHLLSPLVVIWLYWLHRLVGSRIKWHVGRRVGLAIAVFVGLMIAFQGSNPRVSQDKSPVDGDQYFEPSLARTTSGKFVAAETLMNDEYCLRCHKDIYDSAIHSAHRLSSFNNPAYRASVRETRRVSMERMGSMQASRWCAGCHDPVPFFSGEFDDPDYDDVDNPTSQAGITCAVCHAIQSVDSNIGNADYTIDEPVHYPFTYSDNPLLQELNSLMVKAKPAFHKHEMLKPFHKEAEFCSTCHKVSLPGSVTNYKEFLRGQNHYDSYLLSGVSGHGARSFYYPPQAESNCNGCHMPAMASDDFGARLMDELGELGVHNHTFPSANTALAYWYGDDAGIQQHREYLKGTLRVDLFGLRDGELVSDELIAPLGDRVEVVAGKTYLIETVLRTMGLGHHFSQGTTDSNQIWVELTATQDGKVIGRSGHRDEREAVNPDSHFVNTFMLDREGNRINRRNAQDIFTPLYSHQMPPGAGQTIHYRVTLPSESTEPVEITAKLLYRKFDTEYLDYIRRDRDPQRDQLELGHPGDPNDLPIIEICSDKLVLQYGDQTKAISPDNADEVVPLWQRWNDYGIGMFLKGKAELRQAAEAFRRVGELGRFDGPLNMARVQFAEGDLDGATESLRRAAEMDPPPPTWTHSWLSGIVNRQQGNLDAAADSLRSVLETRVVERGLDFSLDYEVRNQLGLTLVDLAQRADVRGKKSELEHYRQEATNQFQRVLEVDSENVTAHANLAELYTWSGDEKLAALHRSLHRKYKPDNNAAEVAIPAARRRYPAANHAAEALVIYDLNQ</sequence>
<feature type="transmembrane region" description="Helical" evidence="1">
    <location>
        <begin position="162"/>
        <end position="180"/>
    </location>
</feature>
<name>A0ABY1QCS7_9BACT</name>
<gene>
    <name evidence="3" type="ORF">SAMN06265222_11056</name>
</gene>
<dbReference type="Pfam" id="PF13435">
    <property type="entry name" value="Cytochrome_C554"/>
    <property type="match status" value="1"/>
</dbReference>
<feature type="domain" description="Cytochrome c-552/4" evidence="2">
    <location>
        <begin position="224"/>
        <end position="311"/>
    </location>
</feature>
<accession>A0ABY1QCS7</accession>
<dbReference type="Gene3D" id="1.25.40.10">
    <property type="entry name" value="Tetratricopeptide repeat domain"/>
    <property type="match status" value="1"/>
</dbReference>
<keyword evidence="4" id="KW-1185">Reference proteome</keyword>
<feature type="transmembrane region" description="Helical" evidence="1">
    <location>
        <begin position="21"/>
        <end position="45"/>
    </location>
</feature>
<feature type="transmembrane region" description="Helical" evidence="1">
    <location>
        <begin position="97"/>
        <end position="120"/>
    </location>
</feature>
<keyword evidence="1" id="KW-0472">Membrane</keyword>
<feature type="transmembrane region" description="Helical" evidence="1">
    <location>
        <begin position="57"/>
        <end position="85"/>
    </location>
</feature>
<proteinExistence type="predicted"/>
<organism evidence="3 4">
    <name type="scientific">Neorhodopirellula lusitana</name>
    <dbReference type="NCBI Taxonomy" id="445327"/>
    <lineage>
        <taxon>Bacteria</taxon>
        <taxon>Pseudomonadati</taxon>
        <taxon>Planctomycetota</taxon>
        <taxon>Planctomycetia</taxon>
        <taxon>Pirellulales</taxon>
        <taxon>Pirellulaceae</taxon>
        <taxon>Neorhodopirellula</taxon>
    </lineage>
</organism>
<evidence type="ECO:0000259" key="2">
    <source>
        <dbReference type="Pfam" id="PF13435"/>
    </source>
</evidence>
<dbReference type="EMBL" id="FXUG01000010">
    <property type="protein sequence ID" value="SMP66899.1"/>
    <property type="molecule type" value="Genomic_DNA"/>
</dbReference>
<dbReference type="InterPro" id="IPR036280">
    <property type="entry name" value="Multihaem_cyt_sf"/>
</dbReference>
<feature type="transmembrane region" description="Helical" evidence="1">
    <location>
        <begin position="132"/>
        <end position="150"/>
    </location>
</feature>
<dbReference type="Proteomes" id="UP001158067">
    <property type="component" value="Unassembled WGS sequence"/>
</dbReference>
<dbReference type="Gene3D" id="1.10.1130.10">
    <property type="entry name" value="Flavocytochrome C3, Chain A"/>
    <property type="match status" value="1"/>
</dbReference>
<keyword evidence="1" id="KW-1133">Transmembrane helix</keyword>
<dbReference type="InterPro" id="IPR011990">
    <property type="entry name" value="TPR-like_helical_dom_sf"/>
</dbReference>
<protein>
    <submittedName>
        <fullName evidence="3">Cytochrome c554 and c-prime</fullName>
    </submittedName>
</protein>
<dbReference type="SUPFAM" id="SSF48452">
    <property type="entry name" value="TPR-like"/>
    <property type="match status" value="1"/>
</dbReference>
<evidence type="ECO:0000313" key="3">
    <source>
        <dbReference type="EMBL" id="SMP66899.1"/>
    </source>
</evidence>
<evidence type="ECO:0000256" key="1">
    <source>
        <dbReference type="SAM" id="Phobius"/>
    </source>
</evidence>